<organism evidence="1 2">
    <name type="scientific">Spiroplasma tabanidicola</name>
    <dbReference type="NCBI Taxonomy" id="324079"/>
    <lineage>
        <taxon>Bacteria</taxon>
        <taxon>Bacillati</taxon>
        <taxon>Mycoplasmatota</taxon>
        <taxon>Mollicutes</taxon>
        <taxon>Entomoplasmatales</taxon>
        <taxon>Spiroplasmataceae</taxon>
        <taxon>Spiroplasma</taxon>
    </lineage>
</organism>
<dbReference type="KEGG" id="stab:STABA_v1c04620"/>
<gene>
    <name evidence="1" type="ORF">STABA_v1c04620</name>
</gene>
<name>A0A6I6CA54_9MOLU</name>
<dbReference type="RefSeq" id="WP_156006176.1">
    <property type="nucleotide sequence ID" value="NZ_CP046276.1"/>
</dbReference>
<evidence type="ECO:0000313" key="2">
    <source>
        <dbReference type="Proteomes" id="UP000424468"/>
    </source>
</evidence>
<dbReference type="AlphaFoldDB" id="A0A6I6CA54"/>
<dbReference type="EMBL" id="CP046276">
    <property type="protein sequence ID" value="QGS51825.1"/>
    <property type="molecule type" value="Genomic_DNA"/>
</dbReference>
<dbReference type="PROSITE" id="PS51257">
    <property type="entry name" value="PROKAR_LIPOPROTEIN"/>
    <property type="match status" value="1"/>
</dbReference>
<sequence length="556" mass="65597">MKKLIKLIFGISLTTVISSTVVSCSHKIKLSENDIKNMINEEYSKSDMYYRSMEDVNNVLSNIFMKYNNYIQLNSVGNPNQEGYLIKANKIEETTAKISFSITAQKIEKVGSEFIVNDDFFYNQTYKTFKWIDKLSVDNDKFQTDFYNKTVSIKILNFEDLDGISYKIVDGKEWVEKSDFDSINKNIFNITIIPNLESYQSNRIIRFLFKAKNAKEYTNIEIENVIKTYDPIIETDIKNNEITTKWGNKIEFNILDYAKYKNLKVAPTSYSNSLIEDFVINNGKVTTTMLYRNDEYNTFFQSSYFWLNIMADDIPSPTKIKIIANPIDTPFVNNNNESNINLNVSKENEILFDKKIKNKKLHFKEDDAKKYLLFKNGNVESNGVDYSGLDKMIIEGWVFDKSKNYIWCNLSFDKEFILLNNSIVTKNLVYNFFFILKEYKINDIKINDQNTIIQSNDDNDLNYEINNNIVDVYTKADNFYLKIKTEEFRKFNSIIEEFSDDDTDIKLEYTFDIYQYYKEYCDIKISYFSYLDEKLISTKLKFGYNQYDLNFKVHLS</sequence>
<evidence type="ECO:0000313" key="1">
    <source>
        <dbReference type="EMBL" id="QGS51825.1"/>
    </source>
</evidence>
<keyword evidence="2" id="KW-1185">Reference proteome</keyword>
<accession>A0A6I6CA54</accession>
<reference evidence="1 2" key="1">
    <citation type="submission" date="2019-11" db="EMBL/GenBank/DDBJ databases">
        <title>Complete genome sequence of Spiroplasma tabanidicola TAUS-1 (DSM 22603).</title>
        <authorList>
            <person name="Huang C.-T."/>
            <person name="Lin Y.-C."/>
            <person name="Kuo C.-H."/>
        </authorList>
    </citation>
    <scope>NUCLEOTIDE SEQUENCE [LARGE SCALE GENOMIC DNA]</scope>
    <source>
        <strain evidence="1 2">TAUS-1</strain>
    </source>
</reference>
<proteinExistence type="predicted"/>
<dbReference type="Proteomes" id="UP000424468">
    <property type="component" value="Chromosome"/>
</dbReference>
<dbReference type="OrthoDB" id="390486at2"/>
<protein>
    <submittedName>
        <fullName evidence="1">Uncharacterized protein</fullName>
    </submittedName>
</protein>